<dbReference type="InterPro" id="IPR050680">
    <property type="entry name" value="YpeA/RimI_acetyltransf"/>
</dbReference>
<evidence type="ECO:0000259" key="3">
    <source>
        <dbReference type="PROSITE" id="PS51186"/>
    </source>
</evidence>
<evidence type="ECO:0000313" key="5">
    <source>
        <dbReference type="Proteomes" id="UP000807353"/>
    </source>
</evidence>
<name>A0A9P5Y8I8_9AGAR</name>
<dbReference type="PANTHER" id="PTHR43420:SF51">
    <property type="entry name" value="PEPTIDYL-LYSINE N-ACETYLTRANSFERASE YIAC"/>
    <property type="match status" value="1"/>
</dbReference>
<comment type="caution">
    <text evidence="4">The sequence shown here is derived from an EMBL/GenBank/DDBJ whole genome shotgun (WGS) entry which is preliminary data.</text>
</comment>
<reference evidence="4" key="1">
    <citation type="submission" date="2020-11" db="EMBL/GenBank/DDBJ databases">
        <authorList>
            <consortium name="DOE Joint Genome Institute"/>
            <person name="Ahrendt S."/>
            <person name="Riley R."/>
            <person name="Andreopoulos W."/>
            <person name="Labutti K."/>
            <person name="Pangilinan J."/>
            <person name="Ruiz-Duenas F.J."/>
            <person name="Barrasa J.M."/>
            <person name="Sanchez-Garcia M."/>
            <person name="Camarero S."/>
            <person name="Miyauchi S."/>
            <person name="Serrano A."/>
            <person name="Linde D."/>
            <person name="Babiker R."/>
            <person name="Drula E."/>
            <person name="Ayuso-Fernandez I."/>
            <person name="Pacheco R."/>
            <person name="Padilla G."/>
            <person name="Ferreira P."/>
            <person name="Barriuso J."/>
            <person name="Kellner H."/>
            <person name="Castanera R."/>
            <person name="Alfaro M."/>
            <person name="Ramirez L."/>
            <person name="Pisabarro A.G."/>
            <person name="Kuo A."/>
            <person name="Tritt A."/>
            <person name="Lipzen A."/>
            <person name="He G."/>
            <person name="Yan M."/>
            <person name="Ng V."/>
            <person name="Cullen D."/>
            <person name="Martin F."/>
            <person name="Rosso M.-N."/>
            <person name="Henrissat B."/>
            <person name="Hibbett D."/>
            <person name="Martinez A.T."/>
            <person name="Grigoriev I.V."/>
        </authorList>
    </citation>
    <scope>NUCLEOTIDE SEQUENCE</scope>
    <source>
        <strain evidence="4">CBS 247.69</strain>
    </source>
</reference>
<accession>A0A9P5Y8I8</accession>
<dbReference type="InterPro" id="IPR000182">
    <property type="entry name" value="GNAT_dom"/>
</dbReference>
<evidence type="ECO:0000313" key="4">
    <source>
        <dbReference type="EMBL" id="KAF9465318.1"/>
    </source>
</evidence>
<gene>
    <name evidence="4" type="ORF">BDZ94DRAFT_390857</name>
</gene>
<keyword evidence="5" id="KW-1185">Reference proteome</keyword>
<dbReference type="PROSITE" id="PS51186">
    <property type="entry name" value="GNAT"/>
    <property type="match status" value="1"/>
</dbReference>
<dbReference type="CDD" id="cd04301">
    <property type="entry name" value="NAT_SF"/>
    <property type="match status" value="1"/>
</dbReference>
<dbReference type="Proteomes" id="UP000807353">
    <property type="component" value="Unassembled WGS sequence"/>
</dbReference>
<dbReference type="EMBL" id="MU150248">
    <property type="protein sequence ID" value="KAF9465318.1"/>
    <property type="molecule type" value="Genomic_DNA"/>
</dbReference>
<dbReference type="SUPFAM" id="SSF55729">
    <property type="entry name" value="Acyl-CoA N-acyltransferases (Nat)"/>
    <property type="match status" value="1"/>
</dbReference>
<dbReference type="AlphaFoldDB" id="A0A9P5Y8I8"/>
<dbReference type="InterPro" id="IPR016181">
    <property type="entry name" value="Acyl_CoA_acyltransferase"/>
</dbReference>
<feature type="domain" description="N-acetyltransferase" evidence="3">
    <location>
        <begin position="1"/>
        <end position="160"/>
    </location>
</feature>
<keyword evidence="2" id="KW-0012">Acyltransferase</keyword>
<proteinExistence type="predicted"/>
<dbReference type="GO" id="GO:0016747">
    <property type="term" value="F:acyltransferase activity, transferring groups other than amino-acyl groups"/>
    <property type="evidence" value="ECO:0007669"/>
    <property type="project" value="InterPro"/>
</dbReference>
<evidence type="ECO:0000256" key="2">
    <source>
        <dbReference type="ARBA" id="ARBA00023315"/>
    </source>
</evidence>
<dbReference type="OrthoDB" id="41532at2759"/>
<evidence type="ECO:0000256" key="1">
    <source>
        <dbReference type="ARBA" id="ARBA00022679"/>
    </source>
</evidence>
<organism evidence="4 5">
    <name type="scientific">Collybia nuda</name>
    <dbReference type="NCBI Taxonomy" id="64659"/>
    <lineage>
        <taxon>Eukaryota</taxon>
        <taxon>Fungi</taxon>
        <taxon>Dikarya</taxon>
        <taxon>Basidiomycota</taxon>
        <taxon>Agaricomycotina</taxon>
        <taxon>Agaricomycetes</taxon>
        <taxon>Agaricomycetidae</taxon>
        <taxon>Agaricales</taxon>
        <taxon>Tricholomatineae</taxon>
        <taxon>Clitocybaceae</taxon>
        <taxon>Collybia</taxon>
    </lineage>
</organism>
<sequence>MEEYWAVRLLALRTDPCAFGSNYEREVQFSNEQWKGRIGTDQIISIAARNHALRPSEGATTVEHWVPLPSKPNTEDLDIYVLVGMWVRPEHRRKGVGNKLIEAGIEAARKDNNGKARRSLMLEVYDSNETGKLLYLNNGFTICEGPGGEDGRVWMQKLIQA</sequence>
<dbReference type="PANTHER" id="PTHR43420">
    <property type="entry name" value="ACETYLTRANSFERASE"/>
    <property type="match status" value="1"/>
</dbReference>
<protein>
    <recommendedName>
        <fullName evidence="3">N-acetyltransferase domain-containing protein</fullName>
    </recommendedName>
</protein>
<dbReference type="Pfam" id="PF13508">
    <property type="entry name" value="Acetyltransf_7"/>
    <property type="match status" value="1"/>
</dbReference>
<keyword evidence="1" id="KW-0808">Transferase</keyword>
<dbReference type="Gene3D" id="3.40.630.30">
    <property type="match status" value="1"/>
</dbReference>